<dbReference type="RefSeq" id="WP_056954464.1">
    <property type="nucleotide sequence ID" value="NZ_AZFK01000029.1"/>
</dbReference>
<comment type="caution">
    <text evidence="1">The sequence shown here is derived from an EMBL/GenBank/DDBJ whole genome shotgun (WGS) entry which is preliminary data.</text>
</comment>
<sequence>MRYFVNEYIFARNSSVEHTEFKRLALFKRHGEPAKLALTGHALNLAQTLAELGLTYEQVVTLHDFFGDAQNVAAKELHVEDLHLPAAYLVGSGNNFRVAKVGSQVICEIHFFGGTFGQVEHVDWYDQTGQLTMIQRYDLRGFKALEEFYGTKNGEKYYVRYYRPDGTVYLESYLVESTAGTALNSRLVLRDYQGQDYYFEHADELTAFFFDELNRQAGGQATFIADRPGTVVHPLLLMKAKRAQRFLWLATNHVASGQDPLTAPFLGIYAEALAKQNLKAWTGILVPTAAQTAALRQRLGKKAKLYTLPSTSDPVAPAISFDQRQSGLVIAVGRTGEDKGTAALISAFATVHQTLPTARLKIYGYGGDHEAYQAQIEAAGLQGVVELADYVQDPAPAYDQAQLLVDASDSDNRPLAMGEALAHGLPVLSYDYPYGPRELVTAGVNGELVPNGDLAALTSQLIALLQAPDRLATLSQGAYARAADPKAEATLWANWQAALGID</sequence>
<accession>A0A0R1UCJ6</accession>
<dbReference type="Proteomes" id="UP000050816">
    <property type="component" value="Unassembled WGS sequence"/>
</dbReference>
<dbReference type="AlphaFoldDB" id="A0A0R1UCJ6"/>
<evidence type="ECO:0000313" key="1">
    <source>
        <dbReference type="EMBL" id="KRL90532.1"/>
    </source>
</evidence>
<organism evidence="1 2">
    <name type="scientific">Limosilactobacillus ingluviei DSM 15946</name>
    <dbReference type="NCBI Taxonomy" id="1423760"/>
    <lineage>
        <taxon>Bacteria</taxon>
        <taxon>Bacillati</taxon>
        <taxon>Bacillota</taxon>
        <taxon>Bacilli</taxon>
        <taxon>Lactobacillales</taxon>
        <taxon>Lactobacillaceae</taxon>
        <taxon>Limosilactobacillus</taxon>
    </lineage>
</organism>
<dbReference type="PANTHER" id="PTHR12526:SF630">
    <property type="entry name" value="GLYCOSYLTRANSFERASE"/>
    <property type="match status" value="1"/>
</dbReference>
<gene>
    <name evidence="1" type="ORF">FC43_GL001337</name>
</gene>
<dbReference type="SUPFAM" id="SSF53756">
    <property type="entry name" value="UDP-Glycosyltransferase/glycogen phosphorylase"/>
    <property type="match status" value="1"/>
</dbReference>
<reference evidence="1 2" key="1">
    <citation type="journal article" date="2015" name="Genome Announc.">
        <title>Expanding the biotechnology potential of lactobacilli through comparative genomics of 213 strains and associated genera.</title>
        <authorList>
            <person name="Sun Z."/>
            <person name="Harris H.M."/>
            <person name="McCann A."/>
            <person name="Guo C."/>
            <person name="Argimon S."/>
            <person name="Zhang W."/>
            <person name="Yang X."/>
            <person name="Jeffery I.B."/>
            <person name="Cooney J.C."/>
            <person name="Kagawa T.F."/>
            <person name="Liu W."/>
            <person name="Song Y."/>
            <person name="Salvetti E."/>
            <person name="Wrobel A."/>
            <person name="Rasinkangas P."/>
            <person name="Parkhill J."/>
            <person name="Rea M.C."/>
            <person name="O'Sullivan O."/>
            <person name="Ritari J."/>
            <person name="Douillard F.P."/>
            <person name="Paul Ross R."/>
            <person name="Yang R."/>
            <person name="Briner A.E."/>
            <person name="Felis G.E."/>
            <person name="de Vos W.M."/>
            <person name="Barrangou R."/>
            <person name="Klaenhammer T.R."/>
            <person name="Caufield P.W."/>
            <person name="Cui Y."/>
            <person name="Zhang H."/>
            <person name="O'Toole P.W."/>
        </authorList>
    </citation>
    <scope>NUCLEOTIDE SEQUENCE [LARGE SCALE GENOMIC DNA]</scope>
    <source>
        <strain evidence="1 2">DSM 15946</strain>
    </source>
</reference>
<dbReference type="PANTHER" id="PTHR12526">
    <property type="entry name" value="GLYCOSYLTRANSFERASE"/>
    <property type="match status" value="1"/>
</dbReference>
<dbReference type="Gene3D" id="3.40.50.2000">
    <property type="entry name" value="Glycogen Phosphorylase B"/>
    <property type="match status" value="2"/>
</dbReference>
<dbReference type="EMBL" id="AZFK01000029">
    <property type="protein sequence ID" value="KRL90532.1"/>
    <property type="molecule type" value="Genomic_DNA"/>
</dbReference>
<dbReference type="PATRIC" id="fig|1423760.3.peg.1406"/>
<name>A0A0R1UCJ6_9LACO</name>
<evidence type="ECO:0000313" key="2">
    <source>
        <dbReference type="Proteomes" id="UP000050816"/>
    </source>
</evidence>
<dbReference type="Pfam" id="PF13692">
    <property type="entry name" value="Glyco_trans_1_4"/>
    <property type="match status" value="1"/>
</dbReference>
<proteinExistence type="predicted"/>
<protein>
    <submittedName>
        <fullName evidence="1">Uncharacterized protein</fullName>
    </submittedName>
</protein>